<feature type="domain" description="Mid2" evidence="8">
    <location>
        <begin position="167"/>
        <end position="301"/>
    </location>
</feature>
<evidence type="ECO:0000256" key="7">
    <source>
        <dbReference type="SAM" id="SignalP"/>
    </source>
</evidence>
<evidence type="ECO:0000256" key="4">
    <source>
        <dbReference type="ARBA" id="ARBA00023136"/>
    </source>
</evidence>
<feature type="region of interest" description="Disordered" evidence="5">
    <location>
        <begin position="129"/>
        <end position="160"/>
    </location>
</feature>
<name>A0A1L0ATR3_9ASCO</name>
<evidence type="ECO:0000256" key="6">
    <source>
        <dbReference type="SAM" id="Phobius"/>
    </source>
</evidence>
<keyword evidence="7" id="KW-0732">Signal</keyword>
<sequence length="402" mass="43880">MNNIIYLLSLSFIFGNNIVFAQNFISSNSSFAISTFNIESSSLLSSSSSISTSSSPSTLATTSSSSSILVAPTLTSSNTTSSFNLFTTSINTNVSSSISLLNTTSTSSTPIITSNNISTLPITSTSKSSLSSSSSFSESKSSTSFTPTSSSTSSITPTTSKSLSTYTSNGQVMVTQVFMTLTSTHTSFSTKPGKHHGLSNKNKKIVAGVVVGVGVPFIILIVWLIYFFMLKGKKQRYIDSQGREVIDVKHNKFVRYIWCDLLGFSFKDDADQSMYNNSNSSFRNSNNFMNRGGSKNSSNHNHMNNNLGVLGNNVMQMNDIRLEKENALLKEQREKGFPTNDNLDDKDHMDSSNTPLSLQENSGRDIDGNFKGRNSLNTHRRMESVVTGDGFDYLDEINAKKY</sequence>
<dbReference type="Proteomes" id="UP000183365">
    <property type="component" value="Unassembled WGS sequence"/>
</dbReference>
<dbReference type="PANTHER" id="PTHR15549:SF26">
    <property type="entry name" value="AXIAL BUDDING PATTERN PROTEIN 2-RELATED"/>
    <property type="match status" value="1"/>
</dbReference>
<dbReference type="GO" id="GO:0016020">
    <property type="term" value="C:membrane"/>
    <property type="evidence" value="ECO:0007669"/>
    <property type="project" value="UniProtKB-SubCell"/>
</dbReference>
<evidence type="ECO:0000256" key="5">
    <source>
        <dbReference type="SAM" id="MobiDB-lite"/>
    </source>
</evidence>
<feature type="region of interest" description="Disordered" evidence="5">
    <location>
        <begin position="335"/>
        <end position="375"/>
    </location>
</feature>
<accession>A0A1L0ATR3</accession>
<reference evidence="10" key="1">
    <citation type="submission" date="2016-11" db="EMBL/GenBank/DDBJ databases">
        <authorList>
            <person name="Guldener U."/>
        </authorList>
    </citation>
    <scope>NUCLEOTIDE SEQUENCE [LARGE SCALE GENOMIC DNA]</scope>
</reference>
<dbReference type="OrthoDB" id="3973441at2759"/>
<dbReference type="VEuPathDB" id="FungiDB:HGUI_00146"/>
<evidence type="ECO:0000313" key="9">
    <source>
        <dbReference type="EMBL" id="SGZ37946.1"/>
    </source>
</evidence>
<evidence type="ECO:0000259" key="8">
    <source>
        <dbReference type="Pfam" id="PF04478"/>
    </source>
</evidence>
<feature type="signal peptide" evidence="7">
    <location>
        <begin position="1"/>
        <end position="21"/>
    </location>
</feature>
<dbReference type="EMBL" id="FQNF01000002">
    <property type="protein sequence ID" value="SGZ37946.1"/>
    <property type="molecule type" value="Genomic_DNA"/>
</dbReference>
<gene>
    <name evidence="9" type="ORF">HGUI_00146</name>
</gene>
<keyword evidence="3 6" id="KW-1133">Transmembrane helix</keyword>
<keyword evidence="4 6" id="KW-0472">Membrane</keyword>
<feature type="chain" id="PRO_5011978503" description="Mid2 domain-containing protein" evidence="7">
    <location>
        <begin position="22"/>
        <end position="402"/>
    </location>
</feature>
<feature type="compositionally biased region" description="Polar residues" evidence="5">
    <location>
        <begin position="351"/>
        <end position="361"/>
    </location>
</feature>
<proteinExistence type="predicted"/>
<keyword evidence="10" id="KW-1185">Reference proteome</keyword>
<dbReference type="PANTHER" id="PTHR15549">
    <property type="entry name" value="PAIRED IMMUNOGLOBULIN-LIKE TYPE 2 RECEPTOR"/>
    <property type="match status" value="1"/>
</dbReference>
<dbReference type="InterPro" id="IPR007567">
    <property type="entry name" value="Mid2_dom"/>
</dbReference>
<dbReference type="GO" id="GO:0071944">
    <property type="term" value="C:cell periphery"/>
    <property type="evidence" value="ECO:0007669"/>
    <property type="project" value="UniProtKB-ARBA"/>
</dbReference>
<keyword evidence="2 6" id="KW-0812">Transmembrane</keyword>
<dbReference type="InterPro" id="IPR051694">
    <property type="entry name" value="Immunoregulatory_rcpt-like"/>
</dbReference>
<evidence type="ECO:0000256" key="1">
    <source>
        <dbReference type="ARBA" id="ARBA00004167"/>
    </source>
</evidence>
<dbReference type="Pfam" id="PF04478">
    <property type="entry name" value="Mid2"/>
    <property type="match status" value="1"/>
</dbReference>
<protein>
    <recommendedName>
        <fullName evidence="8">Mid2 domain-containing protein</fullName>
    </recommendedName>
</protein>
<comment type="subcellular location">
    <subcellularLocation>
        <location evidence="1">Membrane</location>
        <topology evidence="1">Single-pass membrane protein</topology>
    </subcellularLocation>
</comment>
<dbReference type="AlphaFoldDB" id="A0A1L0ATR3"/>
<evidence type="ECO:0000256" key="2">
    <source>
        <dbReference type="ARBA" id="ARBA00022692"/>
    </source>
</evidence>
<evidence type="ECO:0000313" key="10">
    <source>
        <dbReference type="Proteomes" id="UP000183365"/>
    </source>
</evidence>
<feature type="transmembrane region" description="Helical" evidence="6">
    <location>
        <begin position="205"/>
        <end position="228"/>
    </location>
</feature>
<evidence type="ECO:0000256" key="3">
    <source>
        <dbReference type="ARBA" id="ARBA00022989"/>
    </source>
</evidence>
<organism evidence="9 10">
    <name type="scientific">Hanseniaspora guilliermondii</name>
    <dbReference type="NCBI Taxonomy" id="56406"/>
    <lineage>
        <taxon>Eukaryota</taxon>
        <taxon>Fungi</taxon>
        <taxon>Dikarya</taxon>
        <taxon>Ascomycota</taxon>
        <taxon>Saccharomycotina</taxon>
        <taxon>Saccharomycetes</taxon>
        <taxon>Saccharomycodales</taxon>
        <taxon>Saccharomycodaceae</taxon>
        <taxon>Hanseniaspora</taxon>
    </lineage>
</organism>